<dbReference type="AlphaFoldDB" id="A0A2T2WW33"/>
<dbReference type="InterPro" id="IPR043129">
    <property type="entry name" value="ATPase_NBD"/>
</dbReference>
<dbReference type="Proteomes" id="UP000242699">
    <property type="component" value="Unassembled WGS sequence"/>
</dbReference>
<proteinExistence type="predicted"/>
<organism evidence="1 2">
    <name type="scientific">Sulfobacillus benefaciens</name>
    <dbReference type="NCBI Taxonomy" id="453960"/>
    <lineage>
        <taxon>Bacteria</taxon>
        <taxon>Bacillati</taxon>
        <taxon>Bacillota</taxon>
        <taxon>Clostridia</taxon>
        <taxon>Eubacteriales</taxon>
        <taxon>Clostridiales Family XVII. Incertae Sedis</taxon>
        <taxon>Sulfobacillus</taxon>
    </lineage>
</organism>
<gene>
    <name evidence="1" type="ORF">C7B43_13990</name>
</gene>
<dbReference type="Gene3D" id="3.30.420.40">
    <property type="match status" value="1"/>
</dbReference>
<name>A0A2T2WW33_9FIRM</name>
<protein>
    <submittedName>
        <fullName evidence="1">Uncharacterized protein</fullName>
    </submittedName>
</protein>
<evidence type="ECO:0000313" key="2">
    <source>
        <dbReference type="Proteomes" id="UP000242699"/>
    </source>
</evidence>
<reference evidence="1 2" key="1">
    <citation type="journal article" date="2014" name="BMC Genomics">
        <title>Comparison of environmental and isolate Sulfobacillus genomes reveals diverse carbon, sulfur, nitrogen, and hydrogen metabolisms.</title>
        <authorList>
            <person name="Justice N.B."/>
            <person name="Norman A."/>
            <person name="Brown C.T."/>
            <person name="Singh A."/>
            <person name="Thomas B.C."/>
            <person name="Banfield J.F."/>
        </authorList>
    </citation>
    <scope>NUCLEOTIDE SEQUENCE [LARGE SCALE GENOMIC DNA]</scope>
    <source>
        <strain evidence="1">AMDSBA1</strain>
    </source>
</reference>
<dbReference type="EMBL" id="PXYT01000036">
    <property type="protein sequence ID" value="PSR26448.1"/>
    <property type="molecule type" value="Genomic_DNA"/>
</dbReference>
<comment type="caution">
    <text evidence="1">The sequence shown here is derived from an EMBL/GenBank/DDBJ whole genome shotgun (WGS) entry which is preliminary data.</text>
</comment>
<dbReference type="SUPFAM" id="SSF53067">
    <property type="entry name" value="Actin-like ATPase domain"/>
    <property type="match status" value="1"/>
</dbReference>
<sequence length="252" mass="27589">MSAVAVLKIGSTTSSLLVAKNLSAPLAFEQQVVNLFEPDAGTLLDKTIAHFTEIVDHLHCPRRLAAGGQALREFPDLRKPLDQRHWPVWIPDGQMEGRLSWFAVKAHEPEMDWLLDVGGGSTELASATETISLPIGAATKNMITQWPDNIHAEAPYAIGGTAHALSILAGQSVISQVDVERVHREITAHPDLLDFMDSVRRMIFPQGLAVIRAVMEHYRWTEIRYSPYGFLHGIWLAAALGRSGSDGGGART</sequence>
<evidence type="ECO:0000313" key="1">
    <source>
        <dbReference type="EMBL" id="PSR26448.1"/>
    </source>
</evidence>
<dbReference type="Gene3D" id="3.30.420.150">
    <property type="entry name" value="Exopolyphosphatase. Domain 2"/>
    <property type="match status" value="1"/>
</dbReference>
<accession>A0A2T2WW33</accession>